<keyword evidence="2 9" id="KW-0813">Transport</keyword>
<dbReference type="InterPro" id="IPR007387">
    <property type="entry name" value="TRAP_DctQ"/>
</dbReference>
<dbReference type="GO" id="GO:0022857">
    <property type="term" value="F:transmembrane transporter activity"/>
    <property type="evidence" value="ECO:0007669"/>
    <property type="project" value="UniProtKB-UniRule"/>
</dbReference>
<dbReference type="AlphaFoldDB" id="A0A9X1FY85"/>
<feature type="transmembrane region" description="Helical" evidence="9">
    <location>
        <begin position="126"/>
        <end position="148"/>
    </location>
</feature>
<feature type="domain" description="Tripartite ATP-independent periplasmic transporters DctQ component" evidence="10">
    <location>
        <begin position="22"/>
        <end position="155"/>
    </location>
</feature>
<keyword evidence="4 9" id="KW-0997">Cell inner membrane</keyword>
<dbReference type="GO" id="GO:0015740">
    <property type="term" value="P:C4-dicarboxylate transport"/>
    <property type="evidence" value="ECO:0007669"/>
    <property type="project" value="TreeGrafter"/>
</dbReference>
<evidence type="ECO:0000256" key="2">
    <source>
        <dbReference type="ARBA" id="ARBA00022448"/>
    </source>
</evidence>
<sequence>MSFIEKINRGLMSVSAIWAFLLAVIITLDVTGRGLFDAPLTGTLEIIVNSIVVIAFLQIAFAVRSKSMLRADFVVHLLPKPVQKALEVFGHLCGAAIFALLCYAVLEPMADAFTSGEYEGEGALRVPTWPIYAVIAGGAALAAINYLYMLVETLQDRGGEDV</sequence>
<dbReference type="Proteomes" id="UP001138661">
    <property type="component" value="Unassembled WGS sequence"/>
</dbReference>
<keyword evidence="6 9" id="KW-1133">Transmembrane helix</keyword>
<keyword evidence="7 9" id="KW-0472">Membrane</keyword>
<feature type="transmembrane region" description="Helical" evidence="9">
    <location>
        <begin position="7"/>
        <end position="26"/>
    </location>
</feature>
<proteinExistence type="inferred from homology"/>
<keyword evidence="12" id="KW-1185">Reference proteome</keyword>
<comment type="caution">
    <text evidence="11">The sequence shown here is derived from an EMBL/GenBank/DDBJ whole genome shotgun (WGS) entry which is preliminary data.</text>
</comment>
<evidence type="ECO:0000259" key="10">
    <source>
        <dbReference type="Pfam" id="PF04290"/>
    </source>
</evidence>
<feature type="transmembrane region" description="Helical" evidence="9">
    <location>
        <begin position="85"/>
        <end position="106"/>
    </location>
</feature>
<name>A0A9X1FY85_9RHOB</name>
<dbReference type="Pfam" id="PF04290">
    <property type="entry name" value="DctQ"/>
    <property type="match status" value="1"/>
</dbReference>
<dbReference type="InterPro" id="IPR055348">
    <property type="entry name" value="DctQ"/>
</dbReference>
<accession>A0A9X1FY85</accession>
<comment type="subcellular location">
    <subcellularLocation>
        <location evidence="1 9">Cell inner membrane</location>
        <topology evidence="1 9">Multi-pass membrane protein</topology>
    </subcellularLocation>
</comment>
<evidence type="ECO:0000256" key="7">
    <source>
        <dbReference type="ARBA" id="ARBA00023136"/>
    </source>
</evidence>
<evidence type="ECO:0000256" key="9">
    <source>
        <dbReference type="RuleBase" id="RU369079"/>
    </source>
</evidence>
<feature type="transmembrane region" description="Helical" evidence="9">
    <location>
        <begin position="46"/>
        <end position="64"/>
    </location>
</feature>
<dbReference type="PANTHER" id="PTHR35011">
    <property type="entry name" value="2,3-DIKETO-L-GULONATE TRAP TRANSPORTER SMALL PERMEASE PROTEIN YIAM"/>
    <property type="match status" value="1"/>
</dbReference>
<dbReference type="PANTHER" id="PTHR35011:SF10">
    <property type="entry name" value="TRAP TRANSPORTER SMALL PERMEASE PROTEIN"/>
    <property type="match status" value="1"/>
</dbReference>
<comment type="similarity">
    <text evidence="8 9">Belongs to the TRAP transporter small permease family.</text>
</comment>
<evidence type="ECO:0000313" key="11">
    <source>
        <dbReference type="EMBL" id="MBW4709818.1"/>
    </source>
</evidence>
<evidence type="ECO:0000256" key="5">
    <source>
        <dbReference type="ARBA" id="ARBA00022692"/>
    </source>
</evidence>
<evidence type="ECO:0000256" key="4">
    <source>
        <dbReference type="ARBA" id="ARBA00022519"/>
    </source>
</evidence>
<organism evidence="11 12">
    <name type="scientific">Roseobacter insulae</name>
    <dbReference type="NCBI Taxonomy" id="2859783"/>
    <lineage>
        <taxon>Bacteria</taxon>
        <taxon>Pseudomonadati</taxon>
        <taxon>Pseudomonadota</taxon>
        <taxon>Alphaproteobacteria</taxon>
        <taxon>Rhodobacterales</taxon>
        <taxon>Roseobacteraceae</taxon>
        <taxon>Roseobacter</taxon>
    </lineage>
</organism>
<evidence type="ECO:0000256" key="8">
    <source>
        <dbReference type="ARBA" id="ARBA00038436"/>
    </source>
</evidence>
<keyword evidence="5 9" id="KW-0812">Transmembrane</keyword>
<dbReference type="GO" id="GO:0005886">
    <property type="term" value="C:plasma membrane"/>
    <property type="evidence" value="ECO:0007669"/>
    <property type="project" value="UniProtKB-SubCell"/>
</dbReference>
<gene>
    <name evidence="11" type="ORF">KX928_18690</name>
</gene>
<evidence type="ECO:0000256" key="1">
    <source>
        <dbReference type="ARBA" id="ARBA00004429"/>
    </source>
</evidence>
<keyword evidence="3" id="KW-1003">Cell membrane</keyword>
<evidence type="ECO:0000256" key="6">
    <source>
        <dbReference type="ARBA" id="ARBA00022989"/>
    </source>
</evidence>
<dbReference type="EMBL" id="JAHXDN010000005">
    <property type="protein sequence ID" value="MBW4709818.1"/>
    <property type="molecule type" value="Genomic_DNA"/>
</dbReference>
<reference evidence="11" key="1">
    <citation type="submission" date="2021-07" db="EMBL/GenBank/DDBJ databases">
        <title>Roseobacter insulae sp. nov., isolated from a tidal flat.</title>
        <authorList>
            <person name="Park S."/>
            <person name="Yoon J.-H."/>
        </authorList>
    </citation>
    <scope>NUCLEOTIDE SEQUENCE</scope>
    <source>
        <strain evidence="11">YSTF-M11</strain>
    </source>
</reference>
<protein>
    <recommendedName>
        <fullName evidence="9">TRAP transporter small permease protein</fullName>
    </recommendedName>
</protein>
<dbReference type="RefSeq" id="WP_219505747.1">
    <property type="nucleotide sequence ID" value="NZ_JAHXDN010000005.1"/>
</dbReference>
<evidence type="ECO:0000313" key="12">
    <source>
        <dbReference type="Proteomes" id="UP001138661"/>
    </source>
</evidence>
<evidence type="ECO:0000256" key="3">
    <source>
        <dbReference type="ARBA" id="ARBA00022475"/>
    </source>
</evidence>
<comment type="function">
    <text evidence="9">Part of the tripartite ATP-independent periplasmic (TRAP) transport system.</text>
</comment>
<comment type="subunit">
    <text evidence="9">The complex comprises the extracytoplasmic solute receptor protein and the two transmembrane proteins.</text>
</comment>